<dbReference type="RefSeq" id="WP_120241313.1">
    <property type="nucleotide sequence ID" value="NZ_RAPQ01000011.1"/>
</dbReference>
<evidence type="ECO:0000313" key="2">
    <source>
        <dbReference type="EMBL" id="RKD98739.1"/>
    </source>
</evidence>
<dbReference type="Proteomes" id="UP000284531">
    <property type="component" value="Unassembled WGS sequence"/>
</dbReference>
<accession>A0A419WTD9</accession>
<dbReference type="AlphaFoldDB" id="A0A419WTD9"/>
<dbReference type="EMBL" id="RAPQ01000011">
    <property type="protein sequence ID" value="RKD98739.1"/>
    <property type="molecule type" value="Genomic_DNA"/>
</dbReference>
<name>A0A419WTD9_9BACT</name>
<feature type="compositionally biased region" description="Basic residues" evidence="1">
    <location>
        <begin position="1"/>
        <end position="16"/>
    </location>
</feature>
<reference evidence="2 3" key="1">
    <citation type="submission" date="2018-09" db="EMBL/GenBank/DDBJ databases">
        <title>Genomic Encyclopedia of Archaeal and Bacterial Type Strains, Phase II (KMG-II): from individual species to whole genera.</title>
        <authorList>
            <person name="Goeker M."/>
        </authorList>
    </citation>
    <scope>NUCLEOTIDE SEQUENCE [LARGE SCALE GENOMIC DNA]</scope>
    <source>
        <strain evidence="2 3">DSM 21950</strain>
    </source>
</reference>
<feature type="region of interest" description="Disordered" evidence="1">
    <location>
        <begin position="1"/>
        <end position="22"/>
    </location>
</feature>
<gene>
    <name evidence="2" type="ORF">BXY64_3602</name>
</gene>
<evidence type="ECO:0000256" key="1">
    <source>
        <dbReference type="SAM" id="MobiDB-lite"/>
    </source>
</evidence>
<keyword evidence="3" id="KW-1185">Reference proteome</keyword>
<sequence>MAKKRKKAKPQVKRKQNNSPYNNSLLRKKYLKIVEAVCEKMNCADSYKLLSKEEKIRAFGCSVFVLKLKTYKKQHYTSNCIKFFEDFVNVFFSNPRNCVCKSKAIELTNYEVLVANYFITSFNKDYPERHEFLMDAFQPMVEYIGDFETHFVKMIQHYAFSVNATNLFDDNVYILKLNAKVRDYPTLRMNWESSLESIAPRESFYEEEGRNRAVFQLGYVSNGFEMNWIFARTKDLKGLYKGKKKYLPVCIQRHAYYRVLSRLKPFYDTEVVWTMNYHLRHDLHIEFYNGRILIPLYYFESKLGYFVTTINKNRLIIKTFLFLTHHSTPEGDKLGEISGLSKEEISYWKIDTLQNFIDANLRENEQMKELFEKAGLSHLFDMQINHGHESDGKDYNWNALSQYIKRGKTELFDEGAEDVEELLVEDVNEIE</sequence>
<comment type="caution">
    <text evidence="2">The sequence shown here is derived from an EMBL/GenBank/DDBJ whole genome shotgun (WGS) entry which is preliminary data.</text>
</comment>
<protein>
    <submittedName>
        <fullName evidence="2">Uncharacterized protein</fullName>
    </submittedName>
</protein>
<dbReference type="OrthoDB" id="638838at2"/>
<proteinExistence type="predicted"/>
<evidence type="ECO:0000313" key="3">
    <source>
        <dbReference type="Proteomes" id="UP000284531"/>
    </source>
</evidence>
<organism evidence="2 3">
    <name type="scientific">Marinifilum flexuosum</name>
    <dbReference type="NCBI Taxonomy" id="1117708"/>
    <lineage>
        <taxon>Bacteria</taxon>
        <taxon>Pseudomonadati</taxon>
        <taxon>Bacteroidota</taxon>
        <taxon>Bacteroidia</taxon>
        <taxon>Marinilabiliales</taxon>
        <taxon>Marinifilaceae</taxon>
    </lineage>
</organism>